<dbReference type="OrthoDB" id="9781415at2"/>
<dbReference type="PANTHER" id="PTHR48100:SF1">
    <property type="entry name" value="HISTIDINE PHOSPHATASE FAMILY PROTEIN-RELATED"/>
    <property type="match status" value="1"/>
</dbReference>
<dbReference type="Proteomes" id="UP000295391">
    <property type="component" value="Unassembled WGS sequence"/>
</dbReference>
<dbReference type="Gene3D" id="3.40.50.1240">
    <property type="entry name" value="Phosphoglycerate mutase-like"/>
    <property type="match status" value="1"/>
</dbReference>
<protein>
    <submittedName>
        <fullName evidence="5">Putative phosphoglycerate mutase</fullName>
    </submittedName>
</protein>
<evidence type="ECO:0000313" key="6">
    <source>
        <dbReference type="Proteomes" id="UP000295391"/>
    </source>
</evidence>
<feature type="binding site" evidence="4">
    <location>
        <position position="63"/>
    </location>
    <ligand>
        <name>substrate</name>
    </ligand>
</feature>
<feature type="active site" description="Proton donor/acceptor" evidence="3">
    <location>
        <position position="85"/>
    </location>
</feature>
<dbReference type="AlphaFoldDB" id="A0A4V3DA48"/>
<dbReference type="Pfam" id="PF00300">
    <property type="entry name" value="His_Phos_1"/>
    <property type="match status" value="1"/>
</dbReference>
<evidence type="ECO:0000256" key="1">
    <source>
        <dbReference type="ARBA" id="ARBA00023152"/>
    </source>
</evidence>
<keyword evidence="1" id="KW-0324">Glycolysis</keyword>
<evidence type="ECO:0000313" key="5">
    <source>
        <dbReference type="EMBL" id="TDQ60468.1"/>
    </source>
</evidence>
<dbReference type="CDD" id="cd07067">
    <property type="entry name" value="HP_PGM_like"/>
    <property type="match status" value="1"/>
</dbReference>
<dbReference type="RefSeq" id="WP_133573957.1">
    <property type="nucleotide sequence ID" value="NZ_SNYR01000004.1"/>
</dbReference>
<dbReference type="EMBL" id="SNYR01000004">
    <property type="protein sequence ID" value="TDQ60468.1"/>
    <property type="molecule type" value="Genomic_DNA"/>
</dbReference>
<dbReference type="InterPro" id="IPR050275">
    <property type="entry name" value="PGM_Phosphatase"/>
</dbReference>
<dbReference type="PROSITE" id="PS00175">
    <property type="entry name" value="PG_MUTASE"/>
    <property type="match status" value="1"/>
</dbReference>
<dbReference type="GO" id="GO:0005737">
    <property type="term" value="C:cytoplasm"/>
    <property type="evidence" value="ECO:0007669"/>
    <property type="project" value="TreeGrafter"/>
</dbReference>
<keyword evidence="2" id="KW-0413">Isomerase</keyword>
<proteinExistence type="predicted"/>
<dbReference type="PANTHER" id="PTHR48100">
    <property type="entry name" value="BROAD-SPECIFICITY PHOSPHATASE YOR283W-RELATED"/>
    <property type="match status" value="1"/>
</dbReference>
<evidence type="ECO:0000256" key="3">
    <source>
        <dbReference type="PIRSR" id="PIRSR613078-1"/>
    </source>
</evidence>
<accession>A0A4V3DA48</accession>
<reference evidence="5 6" key="1">
    <citation type="submission" date="2019-03" db="EMBL/GenBank/DDBJ databases">
        <title>Genomic Encyclopedia of Type Strains, Phase III (KMG-III): the genomes of soil and plant-associated and newly described type strains.</title>
        <authorList>
            <person name="Whitman W."/>
        </authorList>
    </citation>
    <scope>NUCLEOTIDE SEQUENCE [LARGE SCALE GENOMIC DNA]</scope>
    <source>
        <strain evidence="5 6">CGMCC 1.7002</strain>
    </source>
</reference>
<feature type="active site" description="Tele-phosphohistidine intermediate" evidence="3">
    <location>
        <position position="15"/>
    </location>
</feature>
<keyword evidence="6" id="KW-1185">Reference proteome</keyword>
<gene>
    <name evidence="5" type="ORF">ATL17_3357</name>
</gene>
<dbReference type="GO" id="GO:0016791">
    <property type="term" value="F:phosphatase activity"/>
    <property type="evidence" value="ECO:0007669"/>
    <property type="project" value="TreeGrafter"/>
</dbReference>
<dbReference type="InterPro" id="IPR013078">
    <property type="entry name" value="His_Pase_superF_clade-1"/>
</dbReference>
<evidence type="ECO:0000256" key="4">
    <source>
        <dbReference type="PIRSR" id="PIRSR613078-2"/>
    </source>
</evidence>
<dbReference type="InterPro" id="IPR001345">
    <property type="entry name" value="PG/BPGM_mutase_AS"/>
</dbReference>
<dbReference type="SUPFAM" id="SSF53254">
    <property type="entry name" value="Phosphoglycerate mutase-like"/>
    <property type="match status" value="1"/>
</dbReference>
<organism evidence="5 6">
    <name type="scientific">Maritalea mobilis</name>
    <dbReference type="NCBI Taxonomy" id="483324"/>
    <lineage>
        <taxon>Bacteria</taxon>
        <taxon>Pseudomonadati</taxon>
        <taxon>Pseudomonadota</taxon>
        <taxon>Alphaproteobacteria</taxon>
        <taxon>Hyphomicrobiales</taxon>
        <taxon>Devosiaceae</taxon>
        <taxon>Maritalea</taxon>
    </lineage>
</organism>
<dbReference type="SMART" id="SM00855">
    <property type="entry name" value="PGAM"/>
    <property type="match status" value="1"/>
</dbReference>
<feature type="binding site" evidence="4">
    <location>
        <begin position="14"/>
        <end position="21"/>
    </location>
    <ligand>
        <name>substrate</name>
    </ligand>
</feature>
<name>A0A4V3DA48_9HYPH</name>
<sequence length="202" mass="22949">MSMILPKRTFCLIRHGETVANRDGLIAGHWDVELTVQGLAEAKMLRQFQWPSQLVLYASPLKRAMQTAQLGFLDHEPILDIKLKERDWGALEGQDLSQLCPRQHTPPKGESWADFVERKQCALTKILLRSSPGLPVIVAHSGTIRAVRFLLGLDFDGPRPANGQPIFYSPDGQQNWREYRLTRSTNISALMTENQKEEMWTA</sequence>
<evidence type="ECO:0000256" key="2">
    <source>
        <dbReference type="ARBA" id="ARBA00023235"/>
    </source>
</evidence>
<dbReference type="InterPro" id="IPR029033">
    <property type="entry name" value="His_PPase_superfam"/>
</dbReference>
<comment type="caution">
    <text evidence="5">The sequence shown here is derived from an EMBL/GenBank/DDBJ whole genome shotgun (WGS) entry which is preliminary data.</text>
</comment>